<dbReference type="Gene3D" id="3.40.50.150">
    <property type="entry name" value="Vaccinia Virus protein VP39"/>
    <property type="match status" value="1"/>
</dbReference>
<protein>
    <submittedName>
        <fullName evidence="2">Class I SAM-dependent methyltransferase</fullName>
    </submittedName>
</protein>
<dbReference type="GO" id="GO:0032259">
    <property type="term" value="P:methylation"/>
    <property type="evidence" value="ECO:0007669"/>
    <property type="project" value="UniProtKB-KW"/>
</dbReference>
<proteinExistence type="predicted"/>
<dbReference type="InterPro" id="IPR029063">
    <property type="entry name" value="SAM-dependent_MTases_sf"/>
</dbReference>
<dbReference type="RefSeq" id="WP_124752608.1">
    <property type="nucleotide sequence ID" value="NZ_RQYS01000078.1"/>
</dbReference>
<keyword evidence="2" id="KW-0808">Transferase</keyword>
<comment type="caution">
    <text evidence="2">The sequence shown here is derived from an EMBL/GenBank/DDBJ whole genome shotgun (WGS) entry which is preliminary data.</text>
</comment>
<name>A0A3P1XHT3_TANFO</name>
<reference evidence="2 3" key="1">
    <citation type="submission" date="2018-11" db="EMBL/GenBank/DDBJ databases">
        <title>Genomes From Bacteria Associated with the Canine Oral Cavity: a Test Case for Automated Genome-Based Taxonomic Assignment.</title>
        <authorList>
            <person name="Coil D.A."/>
            <person name="Jospin G."/>
            <person name="Darling A.E."/>
            <person name="Wallis C."/>
            <person name="Davis I.J."/>
            <person name="Harris S."/>
            <person name="Eisen J.A."/>
            <person name="Holcombe L.J."/>
            <person name="O'Flynn C."/>
        </authorList>
    </citation>
    <scope>NUCLEOTIDE SEQUENCE [LARGE SCALE GENOMIC DNA]</scope>
    <source>
        <strain evidence="2 3">OH2617_COT-023</strain>
    </source>
</reference>
<organism evidence="2 3">
    <name type="scientific">Tannerella forsythia</name>
    <name type="common">Bacteroides forsythus</name>
    <dbReference type="NCBI Taxonomy" id="28112"/>
    <lineage>
        <taxon>Bacteria</taxon>
        <taxon>Pseudomonadati</taxon>
        <taxon>Bacteroidota</taxon>
        <taxon>Bacteroidia</taxon>
        <taxon>Bacteroidales</taxon>
        <taxon>Tannerellaceae</taxon>
        <taxon>Tannerella</taxon>
    </lineage>
</organism>
<dbReference type="OrthoDB" id="3896938at2"/>
<keyword evidence="2" id="KW-0489">Methyltransferase</keyword>
<dbReference type="Pfam" id="PF08241">
    <property type="entry name" value="Methyltransf_11"/>
    <property type="match status" value="1"/>
</dbReference>
<gene>
    <name evidence="2" type="ORF">EII40_12890</name>
</gene>
<dbReference type="SUPFAM" id="SSF53335">
    <property type="entry name" value="S-adenosyl-L-methionine-dependent methyltransferases"/>
    <property type="match status" value="1"/>
</dbReference>
<dbReference type="GO" id="GO:0008757">
    <property type="term" value="F:S-adenosylmethionine-dependent methyltransferase activity"/>
    <property type="evidence" value="ECO:0007669"/>
    <property type="project" value="InterPro"/>
</dbReference>
<dbReference type="EMBL" id="RQYS01000078">
    <property type="protein sequence ID" value="RRD57550.1"/>
    <property type="molecule type" value="Genomic_DNA"/>
</dbReference>
<evidence type="ECO:0000313" key="2">
    <source>
        <dbReference type="EMBL" id="RRD57550.1"/>
    </source>
</evidence>
<dbReference type="AlphaFoldDB" id="A0A3P1XHT3"/>
<evidence type="ECO:0000259" key="1">
    <source>
        <dbReference type="Pfam" id="PF08241"/>
    </source>
</evidence>
<dbReference type="CDD" id="cd02440">
    <property type="entry name" value="AdoMet_MTases"/>
    <property type="match status" value="1"/>
</dbReference>
<evidence type="ECO:0000313" key="3">
    <source>
        <dbReference type="Proteomes" id="UP000278609"/>
    </source>
</evidence>
<feature type="domain" description="Methyltransferase type 11" evidence="1">
    <location>
        <begin position="99"/>
        <end position="164"/>
    </location>
</feature>
<dbReference type="Proteomes" id="UP000278609">
    <property type="component" value="Unassembled WGS sequence"/>
</dbReference>
<accession>A0A3P1XHT3</accession>
<dbReference type="InterPro" id="IPR013216">
    <property type="entry name" value="Methyltransf_11"/>
</dbReference>
<sequence length="242" mass="27592">MCQQLLDNKFQCPICGSSVYPLKSVGSPFPILSELQVIGAGPRLQKCHGCNSSDRDRLVYLYLRDIEKIFSKEHASVSVLHVAPENCIAEKFWVNSQISYTAIDSFEHGYDHPECIEKMDLLDLKLEDHTIDIVLCNHVLQDISDDISALKKIYRVLVPGGIAILQVPISPVIDSIMEHKGYLSEEECIKRYGQRFHKRIYNVEGYIDRLKSIGFKVEEVKISKHYPIESVNPNEILFIANK</sequence>